<organism evidence="1 2">
    <name type="scientific">Carpinus fangiana</name>
    <dbReference type="NCBI Taxonomy" id="176857"/>
    <lineage>
        <taxon>Eukaryota</taxon>
        <taxon>Viridiplantae</taxon>
        <taxon>Streptophyta</taxon>
        <taxon>Embryophyta</taxon>
        <taxon>Tracheophyta</taxon>
        <taxon>Spermatophyta</taxon>
        <taxon>Magnoliopsida</taxon>
        <taxon>eudicotyledons</taxon>
        <taxon>Gunneridae</taxon>
        <taxon>Pentapetalae</taxon>
        <taxon>rosids</taxon>
        <taxon>fabids</taxon>
        <taxon>Fagales</taxon>
        <taxon>Betulaceae</taxon>
        <taxon>Carpinus</taxon>
    </lineage>
</organism>
<sequence>MAKVFSINTRVENLYHKAMIVDVRQDPGNFLEKIVEIEPSKHKYVCHEDIPLGLRLVRVFVYIKGAREKDREHILPADIRANEKLELNYSSERGFTITLTSGNFIPRLGFIIISKRVA</sequence>
<protein>
    <submittedName>
        <fullName evidence="1">Uncharacterized protein</fullName>
    </submittedName>
</protein>
<evidence type="ECO:0000313" key="1">
    <source>
        <dbReference type="EMBL" id="KAE7998804.1"/>
    </source>
</evidence>
<accession>A0A5N6QK85</accession>
<proteinExistence type="predicted"/>
<keyword evidence="2" id="KW-1185">Reference proteome</keyword>
<name>A0A5N6QK85_9ROSI</name>
<gene>
    <name evidence="1" type="ORF">FH972_003312</name>
</gene>
<dbReference type="Proteomes" id="UP000327013">
    <property type="component" value="Chromosome 1"/>
</dbReference>
<dbReference type="EMBL" id="CM017321">
    <property type="protein sequence ID" value="KAE7998804.1"/>
    <property type="molecule type" value="Genomic_DNA"/>
</dbReference>
<dbReference type="AlphaFoldDB" id="A0A5N6QK85"/>
<evidence type="ECO:0000313" key="2">
    <source>
        <dbReference type="Proteomes" id="UP000327013"/>
    </source>
</evidence>
<dbReference type="OrthoDB" id="1643745at2759"/>
<reference evidence="1 2" key="1">
    <citation type="submission" date="2019-06" db="EMBL/GenBank/DDBJ databases">
        <title>A chromosomal-level reference genome of Carpinus fangiana (Coryloideae, Betulaceae).</title>
        <authorList>
            <person name="Yang X."/>
            <person name="Wang Z."/>
            <person name="Zhang L."/>
            <person name="Hao G."/>
            <person name="Liu J."/>
            <person name="Yang Y."/>
        </authorList>
    </citation>
    <scope>NUCLEOTIDE SEQUENCE [LARGE SCALE GENOMIC DNA]</scope>
    <source>
        <strain evidence="1">Cfa_2016G</strain>
        <tissue evidence="1">Leaf</tissue>
    </source>
</reference>